<dbReference type="Pfam" id="PF00535">
    <property type="entry name" value="Glycos_transf_2"/>
    <property type="match status" value="1"/>
</dbReference>
<feature type="domain" description="Glycosyltransferase 2-like" evidence="2">
    <location>
        <begin position="24"/>
        <end position="132"/>
    </location>
</feature>
<dbReference type="InterPro" id="IPR029044">
    <property type="entry name" value="Nucleotide-diphossugar_trans"/>
</dbReference>
<evidence type="ECO:0000259" key="2">
    <source>
        <dbReference type="Pfam" id="PF00535"/>
    </source>
</evidence>
<dbReference type="Proteomes" id="UP000628137">
    <property type="component" value="Unassembled WGS sequence"/>
</dbReference>
<dbReference type="EMBL" id="JABWRP010000005">
    <property type="protein sequence ID" value="MBC3470684.1"/>
    <property type="molecule type" value="Genomic_DNA"/>
</dbReference>
<accession>A0A923K3L3</accession>
<sequence length="323" mass="36440">MPIAAAPPSRVTRKNPNNQCLVAILLCTYNGAEYLREQLDSFIRQTHRNWVVYASDDGSTDATLDILGEYRHALGDQLVILNGPRQGFAKNFISLIQNPAVIGEFFAFSDQDDIWMSDKLTRSLAALQSADHEAPALYCSRTQLIDKSGRSIGFSPLFSKRPGFRNALVQSLAGANTMLINQRARELLCLTPPDARIVAHDWLTYLIVSSYQGLIVFDPVPTLLYRQHGGNLIGSNTGMKRRLIRVIGMFRGRFSEWNEMNLRILLAHKINLGQEHRRLLEQFELAKRSPLLKRLRLLAETGVYRQTLAGNMKLVVAAIFNKF</sequence>
<evidence type="ECO:0000313" key="4">
    <source>
        <dbReference type="EMBL" id="MBV4539626.1"/>
    </source>
</evidence>
<proteinExistence type="predicted"/>
<evidence type="ECO:0000256" key="1">
    <source>
        <dbReference type="ARBA" id="ARBA00022519"/>
    </source>
</evidence>
<dbReference type="Gene3D" id="3.90.550.10">
    <property type="entry name" value="Spore Coat Polysaccharide Biosynthesis Protein SpsA, Chain A"/>
    <property type="match status" value="1"/>
</dbReference>
<dbReference type="EMBL" id="JABWRP020000001">
    <property type="protein sequence ID" value="MBV4539626.1"/>
    <property type="molecule type" value="Genomic_DNA"/>
</dbReference>
<keyword evidence="1" id="KW-0997">Cell inner membrane</keyword>
<dbReference type="InterPro" id="IPR050834">
    <property type="entry name" value="Glycosyltransf_2"/>
</dbReference>
<dbReference type="PANTHER" id="PTHR43685:SF2">
    <property type="entry name" value="GLYCOSYLTRANSFERASE 2-LIKE DOMAIN-CONTAINING PROTEIN"/>
    <property type="match status" value="1"/>
</dbReference>
<reference evidence="4" key="3">
    <citation type="submission" date="2021-06" db="EMBL/GenBank/DDBJ databases">
        <title>Updating the genus Pseudomonas: Description of 43 new species and partition of the Pseudomonas putida group.</title>
        <authorList>
            <person name="Girard L."/>
            <person name="Lood C."/>
            <person name="Vandamme P."/>
            <person name="Rokni-Zadeh H."/>
            <person name="Van Noort V."/>
            <person name="Hofte M."/>
            <person name="Lavigne R."/>
            <person name="De Mot R."/>
        </authorList>
    </citation>
    <scope>NUCLEOTIDE SEQUENCE</scope>
    <source>
        <strain evidence="4">RW4S2</strain>
    </source>
</reference>
<gene>
    <name evidence="4" type="ORF">HU738_000975</name>
    <name evidence="3" type="ORF">HU738_08925</name>
</gene>
<keyword evidence="1" id="KW-0472">Membrane</keyword>
<evidence type="ECO:0000313" key="3">
    <source>
        <dbReference type="EMBL" id="MBC3470684.1"/>
    </source>
</evidence>
<dbReference type="RefSeq" id="WP_186602017.1">
    <property type="nucleotide sequence ID" value="NZ_JABWRP020000001.1"/>
</dbReference>
<keyword evidence="5" id="KW-1185">Reference proteome</keyword>
<dbReference type="PANTHER" id="PTHR43685">
    <property type="entry name" value="GLYCOSYLTRANSFERASE"/>
    <property type="match status" value="1"/>
</dbReference>
<evidence type="ECO:0000313" key="5">
    <source>
        <dbReference type="Proteomes" id="UP000628137"/>
    </source>
</evidence>
<name>A0A923K3L3_9PSED</name>
<reference evidence="3" key="2">
    <citation type="submission" date="2020-07" db="EMBL/GenBank/DDBJ databases">
        <authorList>
            <person name="Lood C."/>
            <person name="Girard L."/>
        </authorList>
    </citation>
    <scope>NUCLEOTIDE SEQUENCE</scope>
    <source>
        <strain evidence="3">RW4S2</strain>
    </source>
</reference>
<comment type="caution">
    <text evidence="3">The sequence shown here is derived from an EMBL/GenBank/DDBJ whole genome shotgun (WGS) entry which is preliminary data.</text>
</comment>
<dbReference type="AlphaFoldDB" id="A0A923K3L3"/>
<reference evidence="3 5" key="1">
    <citation type="journal article" date="2020" name="Microorganisms">
        <title>Reliable Identification of Environmental Pseudomonas Isolates Using the rpoD Gene.</title>
        <authorList>
            <consortium name="The Broad Institute Genome Sequencing Platform"/>
            <person name="Girard L."/>
            <person name="Lood C."/>
            <person name="Rokni-Zadeh H."/>
            <person name="van Noort V."/>
            <person name="Lavigne R."/>
            <person name="De Mot R."/>
        </authorList>
    </citation>
    <scope>NUCLEOTIDE SEQUENCE</scope>
    <source>
        <strain evidence="3 5">RW4S2</strain>
    </source>
</reference>
<organism evidence="3">
    <name type="scientific">Pseudomonas vlassakiae</name>
    <dbReference type="NCBI Taxonomy" id="485888"/>
    <lineage>
        <taxon>Bacteria</taxon>
        <taxon>Pseudomonadati</taxon>
        <taxon>Pseudomonadota</taxon>
        <taxon>Gammaproteobacteria</taxon>
        <taxon>Pseudomonadales</taxon>
        <taxon>Pseudomonadaceae</taxon>
        <taxon>Pseudomonas</taxon>
    </lineage>
</organism>
<dbReference type="CDD" id="cd04196">
    <property type="entry name" value="GT_2_like_d"/>
    <property type="match status" value="1"/>
</dbReference>
<protein>
    <submittedName>
        <fullName evidence="3">Glycosyltransferase family 2 protein</fullName>
    </submittedName>
</protein>
<keyword evidence="1" id="KW-1003">Cell membrane</keyword>
<dbReference type="InterPro" id="IPR001173">
    <property type="entry name" value="Glyco_trans_2-like"/>
</dbReference>
<dbReference type="SUPFAM" id="SSF53448">
    <property type="entry name" value="Nucleotide-diphospho-sugar transferases"/>
    <property type="match status" value="1"/>
</dbReference>